<evidence type="ECO:0000313" key="1">
    <source>
        <dbReference type="EMBL" id="TDU81626.1"/>
    </source>
</evidence>
<organism evidence="1 2">
    <name type="scientific">Prosthecobacter fusiformis</name>
    <dbReference type="NCBI Taxonomy" id="48464"/>
    <lineage>
        <taxon>Bacteria</taxon>
        <taxon>Pseudomonadati</taxon>
        <taxon>Verrucomicrobiota</taxon>
        <taxon>Verrucomicrobiia</taxon>
        <taxon>Verrucomicrobiales</taxon>
        <taxon>Verrucomicrobiaceae</taxon>
        <taxon>Prosthecobacter</taxon>
    </lineage>
</organism>
<gene>
    <name evidence="1" type="ORF">EI77_00936</name>
</gene>
<dbReference type="Proteomes" id="UP000295662">
    <property type="component" value="Unassembled WGS sequence"/>
</dbReference>
<comment type="caution">
    <text evidence="1">The sequence shown here is derived from an EMBL/GenBank/DDBJ whole genome shotgun (WGS) entry which is preliminary data.</text>
</comment>
<protein>
    <recommendedName>
        <fullName evidence="3">Nucleic acid-binding protein</fullName>
    </recommendedName>
</protein>
<sequence>MIVVADTSVILNLCQVGLHPLLKELFEVVYAPIEVAEEFDRITAAYPLFGGVTFPQWIQVLQTSHSLENRAPWAQLDRGESAAIELALEHQADAVLLDEQQGRKVAEALGLEVVGILGVLFRAKQASHLKLLRPVLDDLQNRSRFWLSARTREKILQLADET</sequence>
<dbReference type="EMBL" id="SOCA01000001">
    <property type="protein sequence ID" value="TDU81626.1"/>
    <property type="molecule type" value="Genomic_DNA"/>
</dbReference>
<dbReference type="RefSeq" id="WP_133793560.1">
    <property type="nucleotide sequence ID" value="NZ_SOCA01000001.1"/>
</dbReference>
<dbReference type="PANTHER" id="PTHR39550">
    <property type="entry name" value="SLL0658 PROTEIN"/>
    <property type="match status" value="1"/>
</dbReference>
<dbReference type="InterPro" id="IPR021799">
    <property type="entry name" value="PIN-like_prokaryotic"/>
</dbReference>
<accession>A0A4R7ST14</accession>
<name>A0A4R7ST14_9BACT</name>
<keyword evidence="2" id="KW-1185">Reference proteome</keyword>
<evidence type="ECO:0008006" key="3">
    <source>
        <dbReference type="Google" id="ProtNLM"/>
    </source>
</evidence>
<dbReference type="OrthoDB" id="764457at2"/>
<reference evidence="1 2" key="1">
    <citation type="submission" date="2019-03" db="EMBL/GenBank/DDBJ databases">
        <title>Genomic Encyclopedia of Archaeal and Bacterial Type Strains, Phase II (KMG-II): from individual species to whole genera.</title>
        <authorList>
            <person name="Goeker M."/>
        </authorList>
    </citation>
    <scope>NUCLEOTIDE SEQUENCE [LARGE SCALE GENOMIC DNA]</scope>
    <source>
        <strain evidence="1 2">ATCC 25309</strain>
    </source>
</reference>
<dbReference type="Pfam" id="PF11848">
    <property type="entry name" value="DUF3368"/>
    <property type="match status" value="1"/>
</dbReference>
<dbReference type="AlphaFoldDB" id="A0A4R7ST14"/>
<proteinExistence type="predicted"/>
<evidence type="ECO:0000313" key="2">
    <source>
        <dbReference type="Proteomes" id="UP000295662"/>
    </source>
</evidence>
<dbReference type="PANTHER" id="PTHR39550:SF1">
    <property type="entry name" value="SLL0658 PROTEIN"/>
    <property type="match status" value="1"/>
</dbReference>